<proteinExistence type="predicted"/>
<dbReference type="EMBL" id="BQNB010019683">
    <property type="protein sequence ID" value="GJT87943.1"/>
    <property type="molecule type" value="Genomic_DNA"/>
</dbReference>
<protein>
    <submittedName>
        <fullName evidence="1">Uncharacterized protein</fullName>
    </submittedName>
</protein>
<name>A0ABQ5HJ71_9ASTR</name>
<gene>
    <name evidence="1" type="ORF">Tco_1069660</name>
</gene>
<reference evidence="1" key="1">
    <citation type="journal article" date="2022" name="Int. J. Mol. Sci.">
        <title>Draft Genome of Tanacetum Coccineum: Genomic Comparison of Closely Related Tanacetum-Family Plants.</title>
        <authorList>
            <person name="Yamashiro T."/>
            <person name="Shiraishi A."/>
            <person name="Nakayama K."/>
            <person name="Satake H."/>
        </authorList>
    </citation>
    <scope>NUCLEOTIDE SEQUENCE</scope>
</reference>
<comment type="caution">
    <text evidence="1">The sequence shown here is derived from an EMBL/GenBank/DDBJ whole genome shotgun (WGS) entry which is preliminary data.</text>
</comment>
<accession>A0ABQ5HJ71</accession>
<reference evidence="1" key="2">
    <citation type="submission" date="2022-01" db="EMBL/GenBank/DDBJ databases">
        <authorList>
            <person name="Yamashiro T."/>
            <person name="Shiraishi A."/>
            <person name="Satake H."/>
            <person name="Nakayama K."/>
        </authorList>
    </citation>
    <scope>NUCLEOTIDE SEQUENCE</scope>
</reference>
<evidence type="ECO:0000313" key="2">
    <source>
        <dbReference type="Proteomes" id="UP001151760"/>
    </source>
</evidence>
<sequence>MQDVMIGQTIIFLRLQISQSPRSIFLNQSKFDLEIIKKYGMETSDPVDTPMVEKSKLDADSQGKEVDPHDSCIALTAFANANHAVCQDTRRNTSGSMQLLGDRLVRCGVSQYGKRVKISTTNVRLETTVPQKKETFQVIIDVIKNFSCYKAFTISAEVPEIFMQQFWYTVKKVSSTNSYEFLLAKQEVAGRC</sequence>
<keyword evidence="2" id="KW-1185">Reference proteome</keyword>
<organism evidence="1 2">
    <name type="scientific">Tanacetum coccineum</name>
    <dbReference type="NCBI Taxonomy" id="301880"/>
    <lineage>
        <taxon>Eukaryota</taxon>
        <taxon>Viridiplantae</taxon>
        <taxon>Streptophyta</taxon>
        <taxon>Embryophyta</taxon>
        <taxon>Tracheophyta</taxon>
        <taxon>Spermatophyta</taxon>
        <taxon>Magnoliopsida</taxon>
        <taxon>eudicotyledons</taxon>
        <taxon>Gunneridae</taxon>
        <taxon>Pentapetalae</taxon>
        <taxon>asterids</taxon>
        <taxon>campanulids</taxon>
        <taxon>Asterales</taxon>
        <taxon>Asteraceae</taxon>
        <taxon>Asteroideae</taxon>
        <taxon>Anthemideae</taxon>
        <taxon>Anthemidinae</taxon>
        <taxon>Tanacetum</taxon>
    </lineage>
</organism>
<evidence type="ECO:0000313" key="1">
    <source>
        <dbReference type="EMBL" id="GJT87943.1"/>
    </source>
</evidence>
<dbReference type="Proteomes" id="UP001151760">
    <property type="component" value="Unassembled WGS sequence"/>
</dbReference>